<organism evidence="7">
    <name type="scientific">hydrothermal vent metagenome</name>
    <dbReference type="NCBI Taxonomy" id="652676"/>
    <lineage>
        <taxon>unclassified sequences</taxon>
        <taxon>metagenomes</taxon>
        <taxon>ecological metagenomes</taxon>
    </lineage>
</organism>
<gene>
    <name evidence="7" type="ORF">MNBD_CHLOROFLEXI01-4889</name>
</gene>
<dbReference type="GO" id="GO:0005886">
    <property type="term" value="C:plasma membrane"/>
    <property type="evidence" value="ECO:0007669"/>
    <property type="project" value="UniProtKB-SubCell"/>
</dbReference>
<feature type="transmembrane region" description="Helical" evidence="6">
    <location>
        <begin position="21"/>
        <end position="43"/>
    </location>
</feature>
<evidence type="ECO:0000256" key="5">
    <source>
        <dbReference type="ARBA" id="ARBA00023136"/>
    </source>
</evidence>
<evidence type="ECO:0000313" key="7">
    <source>
        <dbReference type="EMBL" id="VAW43273.1"/>
    </source>
</evidence>
<accession>A0A3B0VT12</accession>
<evidence type="ECO:0000256" key="6">
    <source>
        <dbReference type="SAM" id="Phobius"/>
    </source>
</evidence>
<feature type="transmembrane region" description="Helical" evidence="6">
    <location>
        <begin position="63"/>
        <end position="81"/>
    </location>
</feature>
<proteinExistence type="predicted"/>
<feature type="transmembrane region" description="Helical" evidence="6">
    <location>
        <begin position="112"/>
        <end position="135"/>
    </location>
</feature>
<keyword evidence="3 6" id="KW-0812">Transmembrane</keyword>
<keyword evidence="4 6" id="KW-1133">Transmembrane helix</keyword>
<keyword evidence="5 6" id="KW-0472">Membrane</keyword>
<dbReference type="CDD" id="cd06580">
    <property type="entry name" value="TM_PBP1_transp_TpRbsC_like"/>
    <property type="match status" value="1"/>
</dbReference>
<dbReference type="InterPro" id="IPR001851">
    <property type="entry name" value="ABC_transp_permease"/>
</dbReference>
<reference evidence="7" key="1">
    <citation type="submission" date="2018-06" db="EMBL/GenBank/DDBJ databases">
        <authorList>
            <person name="Zhirakovskaya E."/>
        </authorList>
    </citation>
    <scope>NUCLEOTIDE SEQUENCE</scope>
</reference>
<dbReference type="PANTHER" id="PTHR47089:SF1">
    <property type="entry name" value="GUANOSINE ABC TRANSPORTER PERMEASE PROTEIN NUPP"/>
    <property type="match status" value="1"/>
</dbReference>
<dbReference type="AlphaFoldDB" id="A0A3B0VT12"/>
<dbReference type="PANTHER" id="PTHR47089">
    <property type="entry name" value="ABC TRANSPORTER, PERMEASE PROTEIN"/>
    <property type="match status" value="1"/>
</dbReference>
<keyword evidence="2" id="KW-1003">Cell membrane</keyword>
<sequence length="181" mass="19104">MLKNRFDSLFFQRLYDALLPFAAVLAAFLIGAVLLLLQNINPIEAYQAMFVGAFGNKNGLSDTLVKAIPLMLVGLGIAIAFRGGVINIGAEGQLIVGSLLTTYLGVQMAENLPAYLGIIIGLVAGAFMGGVWGAIPGYLKARLGVNEILSTIMMNQIAIQIGFYLLRGPMIDPAEVAAGMG</sequence>
<comment type="subcellular location">
    <subcellularLocation>
        <location evidence="1">Cell membrane</location>
        <topology evidence="1">Multi-pass membrane protein</topology>
    </subcellularLocation>
</comment>
<protein>
    <submittedName>
        <fullName evidence="7">Unspecified monosaccharide ABC transport system, permease component Ia (FIG025991) / Unspecified monosaccharide ABC transport system, permease component Ib (FIG143636)</fullName>
    </submittedName>
</protein>
<evidence type="ECO:0000256" key="1">
    <source>
        <dbReference type="ARBA" id="ARBA00004651"/>
    </source>
</evidence>
<dbReference type="GO" id="GO:0022857">
    <property type="term" value="F:transmembrane transporter activity"/>
    <property type="evidence" value="ECO:0007669"/>
    <property type="project" value="InterPro"/>
</dbReference>
<evidence type="ECO:0000256" key="3">
    <source>
        <dbReference type="ARBA" id="ARBA00022692"/>
    </source>
</evidence>
<dbReference type="Pfam" id="PF02653">
    <property type="entry name" value="BPD_transp_2"/>
    <property type="match status" value="1"/>
</dbReference>
<feature type="transmembrane region" description="Helical" evidence="6">
    <location>
        <begin position="147"/>
        <end position="166"/>
    </location>
</feature>
<name>A0A3B0VT12_9ZZZZ</name>
<evidence type="ECO:0000256" key="2">
    <source>
        <dbReference type="ARBA" id="ARBA00022475"/>
    </source>
</evidence>
<evidence type="ECO:0000256" key="4">
    <source>
        <dbReference type="ARBA" id="ARBA00022989"/>
    </source>
</evidence>
<dbReference type="EMBL" id="UOEU01001054">
    <property type="protein sequence ID" value="VAW43273.1"/>
    <property type="molecule type" value="Genomic_DNA"/>
</dbReference>